<dbReference type="GO" id="GO:0022857">
    <property type="term" value="F:transmembrane transporter activity"/>
    <property type="evidence" value="ECO:0007669"/>
    <property type="project" value="InterPro"/>
</dbReference>
<name>A0A2W2HK19_9ACTN</name>
<comment type="caution">
    <text evidence="3">The sequence shown here is derived from an EMBL/GenBank/DDBJ whole genome shotgun (WGS) entry which is preliminary data.</text>
</comment>
<dbReference type="EMBL" id="POUA01000038">
    <property type="protein sequence ID" value="PZG52035.1"/>
    <property type="molecule type" value="Genomic_DNA"/>
</dbReference>
<evidence type="ECO:0000256" key="1">
    <source>
        <dbReference type="SAM" id="MobiDB-lite"/>
    </source>
</evidence>
<feature type="transmembrane region" description="Helical" evidence="2">
    <location>
        <begin position="410"/>
        <end position="432"/>
    </location>
</feature>
<feature type="region of interest" description="Disordered" evidence="1">
    <location>
        <begin position="20"/>
        <end position="106"/>
    </location>
</feature>
<dbReference type="Proteomes" id="UP000248544">
    <property type="component" value="Unassembled WGS sequence"/>
</dbReference>
<dbReference type="AlphaFoldDB" id="A0A2W2HK19"/>
<accession>A0A2W2HK19</accession>
<feature type="compositionally biased region" description="Basic and acidic residues" evidence="1">
    <location>
        <begin position="34"/>
        <end position="48"/>
    </location>
</feature>
<reference evidence="3 4" key="1">
    <citation type="submission" date="2018-01" db="EMBL/GenBank/DDBJ databases">
        <title>Draft genome sequence of Sphaerisporangium sp. 7K107.</title>
        <authorList>
            <person name="Sahin N."/>
            <person name="Saygin H."/>
            <person name="Ay H."/>
        </authorList>
    </citation>
    <scope>NUCLEOTIDE SEQUENCE [LARGE SCALE GENOMIC DNA]</scope>
    <source>
        <strain evidence="3 4">7K107</strain>
    </source>
</reference>
<feature type="transmembrane region" description="Helical" evidence="2">
    <location>
        <begin position="277"/>
        <end position="298"/>
    </location>
</feature>
<dbReference type="SUPFAM" id="SSF103473">
    <property type="entry name" value="MFS general substrate transporter"/>
    <property type="match status" value="1"/>
</dbReference>
<evidence type="ECO:0000256" key="2">
    <source>
        <dbReference type="SAM" id="Phobius"/>
    </source>
</evidence>
<sequence>MLRDGRVRADDVQVPAFAGAAGDPAVGRAPGADVRADRDGGRAGRLAERGVPGRGTRRGARRGRVRGRGPLHVRCGDAGAGRDRDARRDQPGRAHRSARPRQGAPARVSGAYRRLWRQRWVPALLLVGVCARVPLQAYVFAVLLLAVERTGSYPAAGVVTAASGLAYAAGVPVHGRLVDRYGQTWPLRAASVVNAAAFTGLLVTAQVRPTAGALAGWAAAVGLSLPPVAAAARALWSRVIADDAIRRTALAVDAMVLDVALIAGPLLVTAVSAAVGAAWAVGGCAVVLLGGTLWFSTLPPSRAWTPSRRGGGLAGPLRAPGVVVLLLVSLLAGALLGVLRLGFVEFAGERADPAAGGLALAAFGAGSLLGGLAYGARSWRADAAVRMRWILLGYACCVAALAAAPGVPALVALALPAGFFLAPLVICNFELVGRCAPPGTTTEAFAWGITATFAGSALGNVVAGALAGAVPAGVVFATAAGFAALAAAIVTTGTKTLIVPTAVEGS</sequence>
<feature type="transmembrane region" description="Helical" evidence="2">
    <location>
        <begin position="213"/>
        <end position="236"/>
    </location>
</feature>
<keyword evidence="2" id="KW-0812">Transmembrane</keyword>
<dbReference type="Gene3D" id="1.20.1250.20">
    <property type="entry name" value="MFS general substrate transporter like domains"/>
    <property type="match status" value="1"/>
</dbReference>
<dbReference type="InterPro" id="IPR011701">
    <property type="entry name" value="MFS"/>
</dbReference>
<feature type="transmembrane region" description="Helical" evidence="2">
    <location>
        <begin position="248"/>
        <end position="271"/>
    </location>
</feature>
<keyword evidence="4" id="KW-1185">Reference proteome</keyword>
<dbReference type="Pfam" id="PF07690">
    <property type="entry name" value="MFS_1"/>
    <property type="match status" value="1"/>
</dbReference>
<feature type="transmembrane region" description="Helical" evidence="2">
    <location>
        <begin position="469"/>
        <end position="490"/>
    </location>
</feature>
<feature type="transmembrane region" description="Helical" evidence="2">
    <location>
        <begin position="123"/>
        <end position="147"/>
    </location>
</feature>
<feature type="compositionally biased region" description="Basic residues" evidence="1">
    <location>
        <begin position="55"/>
        <end position="71"/>
    </location>
</feature>
<feature type="transmembrane region" description="Helical" evidence="2">
    <location>
        <begin position="355"/>
        <end position="375"/>
    </location>
</feature>
<dbReference type="InterPro" id="IPR036259">
    <property type="entry name" value="MFS_trans_sf"/>
</dbReference>
<gene>
    <name evidence="3" type="ORF">C1I98_07805</name>
</gene>
<feature type="transmembrane region" description="Helical" evidence="2">
    <location>
        <begin position="319"/>
        <end position="343"/>
    </location>
</feature>
<dbReference type="PANTHER" id="PTHR23542:SF1">
    <property type="entry name" value="MAJOR FACILITATOR SUPERFAMILY (MFS) PROFILE DOMAIN-CONTAINING PROTEIN"/>
    <property type="match status" value="1"/>
</dbReference>
<feature type="transmembrane region" description="Helical" evidence="2">
    <location>
        <begin position="153"/>
        <end position="173"/>
    </location>
</feature>
<keyword evidence="2" id="KW-1133">Transmembrane helix</keyword>
<keyword evidence="2" id="KW-0472">Membrane</keyword>
<organism evidence="3 4">
    <name type="scientific">Spongiactinospora gelatinilytica</name>
    <dbReference type="NCBI Taxonomy" id="2666298"/>
    <lineage>
        <taxon>Bacteria</taxon>
        <taxon>Bacillati</taxon>
        <taxon>Actinomycetota</taxon>
        <taxon>Actinomycetes</taxon>
        <taxon>Streptosporangiales</taxon>
        <taxon>Streptosporangiaceae</taxon>
        <taxon>Spongiactinospora</taxon>
    </lineage>
</organism>
<feature type="compositionally biased region" description="Basic and acidic residues" evidence="1">
    <location>
        <begin position="80"/>
        <end position="92"/>
    </location>
</feature>
<feature type="transmembrane region" description="Helical" evidence="2">
    <location>
        <begin position="444"/>
        <end position="463"/>
    </location>
</feature>
<evidence type="ECO:0000313" key="3">
    <source>
        <dbReference type="EMBL" id="PZG52035.1"/>
    </source>
</evidence>
<feature type="transmembrane region" description="Helical" evidence="2">
    <location>
        <begin position="185"/>
        <end position="207"/>
    </location>
</feature>
<evidence type="ECO:0000313" key="4">
    <source>
        <dbReference type="Proteomes" id="UP000248544"/>
    </source>
</evidence>
<protein>
    <submittedName>
        <fullName evidence="3">MFS transporter</fullName>
    </submittedName>
</protein>
<feature type="transmembrane region" description="Helical" evidence="2">
    <location>
        <begin position="387"/>
        <end position="404"/>
    </location>
</feature>
<proteinExistence type="predicted"/>
<dbReference type="PANTHER" id="PTHR23542">
    <property type="match status" value="1"/>
</dbReference>